<dbReference type="SMART" id="SM00530">
    <property type="entry name" value="HTH_XRE"/>
    <property type="match status" value="1"/>
</dbReference>
<evidence type="ECO:0000313" key="6">
    <source>
        <dbReference type="Proteomes" id="UP000886891"/>
    </source>
</evidence>
<dbReference type="SUPFAM" id="SSF47413">
    <property type="entry name" value="lambda repressor-like DNA-binding domains"/>
    <property type="match status" value="1"/>
</dbReference>
<dbReference type="PANTHER" id="PTHR46558">
    <property type="entry name" value="TRACRIPTIONAL REGULATORY PROTEIN-RELATED-RELATED"/>
    <property type="match status" value="1"/>
</dbReference>
<feature type="compositionally biased region" description="Basic and acidic residues" evidence="2">
    <location>
        <begin position="1"/>
        <end position="11"/>
    </location>
</feature>
<reference evidence="5" key="2">
    <citation type="journal article" date="2021" name="PeerJ">
        <title>Extensive microbial diversity within the chicken gut microbiome revealed by metagenomics and culture.</title>
        <authorList>
            <person name="Gilroy R."/>
            <person name="Ravi A."/>
            <person name="Getino M."/>
            <person name="Pursley I."/>
            <person name="Horton D.L."/>
            <person name="Alikhan N.F."/>
            <person name="Baker D."/>
            <person name="Gharbi K."/>
            <person name="Hall N."/>
            <person name="Watson M."/>
            <person name="Adriaenssens E.M."/>
            <person name="Foster-Nyarko E."/>
            <person name="Jarju S."/>
            <person name="Secka A."/>
            <person name="Antonio M."/>
            <person name="Oren A."/>
            <person name="Chaudhuri R.R."/>
            <person name="La Ragione R."/>
            <person name="Hildebrand F."/>
            <person name="Pallen M.J."/>
        </authorList>
    </citation>
    <scope>NUCLEOTIDE SEQUENCE</scope>
    <source>
        <strain evidence="5">23406</strain>
    </source>
</reference>
<keyword evidence="3" id="KW-0472">Membrane</keyword>
<dbReference type="GO" id="GO:0003677">
    <property type="term" value="F:DNA binding"/>
    <property type="evidence" value="ECO:0007669"/>
    <property type="project" value="UniProtKB-KW"/>
</dbReference>
<name>A0A9D1SXE5_9FIRM</name>
<feature type="transmembrane region" description="Helical" evidence="3">
    <location>
        <begin position="197"/>
        <end position="216"/>
    </location>
</feature>
<keyword evidence="1" id="KW-0238">DNA-binding</keyword>
<feature type="transmembrane region" description="Helical" evidence="3">
    <location>
        <begin position="137"/>
        <end position="157"/>
    </location>
</feature>
<organism evidence="5 6">
    <name type="scientific">Candidatus Stercoripulliclostridium merdipullorum</name>
    <dbReference type="NCBI Taxonomy" id="2840952"/>
    <lineage>
        <taxon>Bacteria</taxon>
        <taxon>Bacillati</taxon>
        <taxon>Bacillota</taxon>
        <taxon>Clostridia</taxon>
        <taxon>Eubacteriales</taxon>
        <taxon>Candidatus Stercoripulliclostridium</taxon>
    </lineage>
</organism>
<feature type="region of interest" description="Disordered" evidence="2">
    <location>
        <begin position="1"/>
        <end position="21"/>
    </location>
</feature>
<keyword evidence="3" id="KW-0812">Transmembrane</keyword>
<dbReference type="Gene3D" id="1.10.260.40">
    <property type="entry name" value="lambda repressor-like DNA-binding domains"/>
    <property type="match status" value="1"/>
</dbReference>
<dbReference type="PANTHER" id="PTHR46558:SF11">
    <property type="entry name" value="HTH-TYPE TRANSCRIPTIONAL REGULATOR XRE"/>
    <property type="match status" value="1"/>
</dbReference>
<proteinExistence type="predicted"/>
<sequence>MRCVGRADHSARTRGATETAMSTGSVIRRLRNERGLTQKQLGELLGVTDKAVSKWEGDKGGVPLAMLTRLAEVFGVGIDVFIAQEGRGERKFPSQRPVIGKAEGIAAATATLGWLTAVVLTAIAGAEAGERQSVVQAIAACALGGGTAIVFAVVASLRCEVPWRDGSGKIRSLNRTVSSVSTMQAVYRVVGNMYVRMYCFMQVAVLFAVVTALVGWLGWARLAIFCGLETVAMLLPYGLAARRAGRLIRSE</sequence>
<accession>A0A9D1SXE5</accession>
<keyword evidence="3" id="KW-1133">Transmembrane helix</keyword>
<feature type="transmembrane region" description="Helical" evidence="3">
    <location>
        <begin position="222"/>
        <end position="240"/>
    </location>
</feature>
<feature type="transmembrane region" description="Helical" evidence="3">
    <location>
        <begin position="104"/>
        <end position="125"/>
    </location>
</feature>
<evidence type="ECO:0000313" key="5">
    <source>
        <dbReference type="EMBL" id="HIV00593.1"/>
    </source>
</evidence>
<dbReference type="InterPro" id="IPR010982">
    <property type="entry name" value="Lambda_DNA-bd_dom_sf"/>
</dbReference>
<reference evidence="5" key="1">
    <citation type="submission" date="2020-10" db="EMBL/GenBank/DDBJ databases">
        <authorList>
            <person name="Gilroy R."/>
        </authorList>
    </citation>
    <scope>NUCLEOTIDE SEQUENCE</scope>
    <source>
        <strain evidence="5">23406</strain>
    </source>
</reference>
<evidence type="ECO:0000256" key="3">
    <source>
        <dbReference type="SAM" id="Phobius"/>
    </source>
</evidence>
<dbReference type="Proteomes" id="UP000886891">
    <property type="component" value="Unassembled WGS sequence"/>
</dbReference>
<evidence type="ECO:0000256" key="1">
    <source>
        <dbReference type="ARBA" id="ARBA00023125"/>
    </source>
</evidence>
<dbReference type="InterPro" id="IPR001387">
    <property type="entry name" value="Cro/C1-type_HTH"/>
</dbReference>
<feature type="domain" description="HTH cro/C1-type" evidence="4">
    <location>
        <begin position="27"/>
        <end position="81"/>
    </location>
</feature>
<dbReference type="Pfam" id="PF01381">
    <property type="entry name" value="HTH_3"/>
    <property type="match status" value="1"/>
</dbReference>
<dbReference type="AlphaFoldDB" id="A0A9D1SXE5"/>
<dbReference type="CDD" id="cd00093">
    <property type="entry name" value="HTH_XRE"/>
    <property type="match status" value="1"/>
</dbReference>
<protein>
    <submittedName>
        <fullName evidence="5">Helix-turn-helix transcriptional regulator</fullName>
    </submittedName>
</protein>
<dbReference type="PROSITE" id="PS50943">
    <property type="entry name" value="HTH_CROC1"/>
    <property type="match status" value="1"/>
</dbReference>
<comment type="caution">
    <text evidence="5">The sequence shown here is derived from an EMBL/GenBank/DDBJ whole genome shotgun (WGS) entry which is preliminary data.</text>
</comment>
<gene>
    <name evidence="5" type="ORF">IAB14_05745</name>
</gene>
<dbReference type="EMBL" id="DVOH01000042">
    <property type="protein sequence ID" value="HIV00593.1"/>
    <property type="molecule type" value="Genomic_DNA"/>
</dbReference>
<evidence type="ECO:0000259" key="4">
    <source>
        <dbReference type="PROSITE" id="PS50943"/>
    </source>
</evidence>
<evidence type="ECO:0000256" key="2">
    <source>
        <dbReference type="SAM" id="MobiDB-lite"/>
    </source>
</evidence>